<comment type="caution">
    <text evidence="2">The sequence shown here is derived from an EMBL/GenBank/DDBJ whole genome shotgun (WGS) entry which is preliminary data.</text>
</comment>
<protein>
    <submittedName>
        <fullName evidence="2">Uncharacterized protein</fullName>
    </submittedName>
</protein>
<sequence length="142" mass="15496">MRRSILAHALLRGGDGTAREMESIVDARRRRQSFHRAHAGPSRPTHATDVRRAGRVPPPWNPVEDAGKREPISGSTGHGEASIAARGSDCPLDHAPARTSRAPCLQKNGRSESGHRYCGWQAGISGRRLRAVRRSRPATADR</sequence>
<dbReference type="EMBL" id="MDEC01000001">
    <property type="protein sequence ID" value="PPU66787.1"/>
    <property type="molecule type" value="Genomic_DNA"/>
</dbReference>
<dbReference type="Proteomes" id="UP000237872">
    <property type="component" value="Unassembled WGS sequence"/>
</dbReference>
<organism evidence="2 3">
    <name type="scientific">Xanthomonas codiaei</name>
    <dbReference type="NCBI Taxonomy" id="56463"/>
    <lineage>
        <taxon>Bacteria</taxon>
        <taxon>Pseudomonadati</taxon>
        <taxon>Pseudomonadota</taxon>
        <taxon>Gammaproteobacteria</taxon>
        <taxon>Lysobacterales</taxon>
        <taxon>Lysobacteraceae</taxon>
        <taxon>Xanthomonas</taxon>
    </lineage>
</organism>
<proteinExistence type="predicted"/>
<reference evidence="2 3" key="1">
    <citation type="submission" date="2016-08" db="EMBL/GenBank/DDBJ databases">
        <authorList>
            <person name="Seilhamer J.J."/>
        </authorList>
    </citation>
    <scope>NUCLEOTIDE SEQUENCE [LARGE SCALE GENOMIC DNA]</scope>
    <source>
        <strain evidence="2 3">CFBP4690</strain>
    </source>
</reference>
<evidence type="ECO:0000313" key="2">
    <source>
        <dbReference type="EMBL" id="PPU66787.1"/>
    </source>
</evidence>
<evidence type="ECO:0000313" key="3">
    <source>
        <dbReference type="Proteomes" id="UP000237872"/>
    </source>
</evidence>
<feature type="region of interest" description="Disordered" evidence="1">
    <location>
        <begin position="30"/>
        <end position="117"/>
    </location>
</feature>
<accession>A0A2S7CYX1</accession>
<dbReference type="AlphaFoldDB" id="A0A2S7CYX1"/>
<name>A0A2S7CYX1_9XANT</name>
<evidence type="ECO:0000256" key="1">
    <source>
        <dbReference type="SAM" id="MobiDB-lite"/>
    </source>
</evidence>
<gene>
    <name evidence="2" type="ORF">XcodCFBP4690_01230</name>
</gene>